<organism evidence="1 2">
    <name type="scientific">Gnomoniopsis smithogilvyi</name>
    <dbReference type="NCBI Taxonomy" id="1191159"/>
    <lineage>
        <taxon>Eukaryota</taxon>
        <taxon>Fungi</taxon>
        <taxon>Dikarya</taxon>
        <taxon>Ascomycota</taxon>
        <taxon>Pezizomycotina</taxon>
        <taxon>Sordariomycetes</taxon>
        <taxon>Sordariomycetidae</taxon>
        <taxon>Diaporthales</taxon>
        <taxon>Gnomoniaceae</taxon>
        <taxon>Gnomoniopsis</taxon>
    </lineage>
</organism>
<comment type="caution">
    <text evidence="1">The sequence shown here is derived from an EMBL/GenBank/DDBJ whole genome shotgun (WGS) entry which is preliminary data.</text>
</comment>
<dbReference type="OrthoDB" id="4204700at2759"/>
<reference evidence="1" key="1">
    <citation type="submission" date="2022-10" db="EMBL/GenBank/DDBJ databases">
        <title>Tapping the CABI collections for fungal endophytes: first genome assemblies for Collariella, Neodidymelliopsis, Ascochyta clinopodiicola, Didymella pomorum, Didymosphaeria variabile, Neocosmospora piperis and Neocucurbitaria cava.</title>
        <authorList>
            <person name="Hill R."/>
        </authorList>
    </citation>
    <scope>NUCLEOTIDE SEQUENCE</scope>
    <source>
        <strain evidence="1">IMI 355082</strain>
    </source>
</reference>
<proteinExistence type="predicted"/>
<dbReference type="EMBL" id="JAPEVB010000004">
    <property type="protein sequence ID" value="KAJ4389034.1"/>
    <property type="molecule type" value="Genomic_DNA"/>
</dbReference>
<keyword evidence="2" id="KW-1185">Reference proteome</keyword>
<evidence type="ECO:0000313" key="2">
    <source>
        <dbReference type="Proteomes" id="UP001140453"/>
    </source>
</evidence>
<evidence type="ECO:0000313" key="1">
    <source>
        <dbReference type="EMBL" id="KAJ4389034.1"/>
    </source>
</evidence>
<sequence>MGKLSDLDAPTDAESASLEAWLRRNEPYITTIRWHHYPSLPALSPLWGYSDADFRAECLESLLFYTRAAGRKLTDDERDAVLSPIARTAVAASYDRPVALGLAFWGMARSWSKSGLREMMRRSAADAAAGANTTPGVGTIGADGHITHFSAPQGQQFGGFARAGGGATRSAIVGSLLRRVARTSMVGLSCAAGYYALWTPWRFLLGNHEVDSIREDLRLENLCHDMDQNMKDKMADILRKHGGL</sequence>
<gene>
    <name evidence="1" type="ORF">N0V93_006496</name>
</gene>
<name>A0A9W8YPY5_9PEZI</name>
<dbReference type="AlphaFoldDB" id="A0A9W8YPY5"/>
<accession>A0A9W8YPY5</accession>
<protein>
    <submittedName>
        <fullName evidence="1">Uncharacterized protein</fullName>
    </submittedName>
</protein>
<dbReference type="Proteomes" id="UP001140453">
    <property type="component" value="Unassembled WGS sequence"/>
</dbReference>